<proteinExistence type="predicted"/>
<protein>
    <submittedName>
        <fullName evidence="1">Uncharacterized protein</fullName>
    </submittedName>
</protein>
<evidence type="ECO:0000313" key="2">
    <source>
        <dbReference type="Proteomes" id="UP000054565"/>
    </source>
</evidence>
<name>A0A0J6Y4Q0_COCIT</name>
<dbReference type="Proteomes" id="UP000054565">
    <property type="component" value="Unassembled WGS sequence"/>
</dbReference>
<accession>A0A0J6Y4Q0</accession>
<reference evidence="2" key="1">
    <citation type="journal article" date="2010" name="Genome Res.">
        <title>Population genomic sequencing of Coccidioides fungi reveals recent hybridization and transposon control.</title>
        <authorList>
            <person name="Neafsey D.E."/>
            <person name="Barker B.M."/>
            <person name="Sharpton T.J."/>
            <person name="Stajich J.E."/>
            <person name="Park D.J."/>
            <person name="Whiston E."/>
            <person name="Hung C.-Y."/>
            <person name="McMahan C."/>
            <person name="White J."/>
            <person name="Sykes S."/>
            <person name="Heiman D."/>
            <person name="Young S."/>
            <person name="Zeng Q."/>
            <person name="Abouelleil A."/>
            <person name="Aftuck L."/>
            <person name="Bessette D."/>
            <person name="Brown A."/>
            <person name="FitzGerald M."/>
            <person name="Lui A."/>
            <person name="Macdonald J.P."/>
            <person name="Priest M."/>
            <person name="Orbach M.J."/>
            <person name="Galgiani J.N."/>
            <person name="Kirkland T.N."/>
            <person name="Cole G.T."/>
            <person name="Birren B.W."/>
            <person name="Henn M.R."/>
            <person name="Taylor J.W."/>
            <person name="Rounsley S.D."/>
        </authorList>
    </citation>
    <scope>NUCLEOTIDE SEQUENCE [LARGE SCALE GENOMIC DNA]</scope>
    <source>
        <strain evidence="2">RMSCC 2394</strain>
    </source>
</reference>
<dbReference type="AlphaFoldDB" id="A0A0J6Y4Q0"/>
<sequence>MGWIMMSPSPQSCWDRCSNKFRLAEVDTPANDCRRARRGKQDRRPPESQDRFDNRMLEIGYRYLISDGSGFERLSRTPVRASAVFKGEVLGKDWWRTTPWVFDIKYKTN</sequence>
<dbReference type="EMBL" id="DS028094">
    <property type="protein sequence ID" value="KMP02715.1"/>
    <property type="molecule type" value="Genomic_DNA"/>
</dbReference>
<evidence type="ECO:0000313" key="1">
    <source>
        <dbReference type="EMBL" id="KMP02715.1"/>
    </source>
</evidence>
<organism evidence="1 2">
    <name type="scientific">Coccidioides immitis RMSCC 2394</name>
    <dbReference type="NCBI Taxonomy" id="404692"/>
    <lineage>
        <taxon>Eukaryota</taxon>
        <taxon>Fungi</taxon>
        <taxon>Dikarya</taxon>
        <taxon>Ascomycota</taxon>
        <taxon>Pezizomycotina</taxon>
        <taxon>Eurotiomycetes</taxon>
        <taxon>Eurotiomycetidae</taxon>
        <taxon>Onygenales</taxon>
        <taxon>Onygenaceae</taxon>
        <taxon>Coccidioides</taxon>
    </lineage>
</organism>
<gene>
    <name evidence="1" type="ORF">CIRG_02407</name>
</gene>